<dbReference type="InterPro" id="IPR035979">
    <property type="entry name" value="RBD_domain_sf"/>
</dbReference>
<dbReference type="EMBL" id="VIIS01000243">
    <property type="protein sequence ID" value="KAF0311331.1"/>
    <property type="molecule type" value="Genomic_DNA"/>
</dbReference>
<feature type="region of interest" description="Disordered" evidence="10">
    <location>
        <begin position="531"/>
        <end position="551"/>
    </location>
</feature>
<dbReference type="PANTHER" id="PTHR13948">
    <property type="entry name" value="RNA-BINDING PROTEIN"/>
    <property type="match status" value="1"/>
</dbReference>
<feature type="domain" description="RRM" evidence="11">
    <location>
        <begin position="276"/>
        <end position="358"/>
    </location>
</feature>
<evidence type="ECO:0000313" key="15">
    <source>
        <dbReference type="EMBL" id="KAF0311331.1"/>
    </source>
</evidence>
<dbReference type="GO" id="GO:0008270">
    <property type="term" value="F:zinc ion binding"/>
    <property type="evidence" value="ECO:0007669"/>
    <property type="project" value="UniProtKB-KW"/>
</dbReference>
<dbReference type="SUPFAM" id="SSF54928">
    <property type="entry name" value="RNA-binding domain, RBD"/>
    <property type="match status" value="1"/>
</dbReference>
<dbReference type="InterPro" id="IPR000504">
    <property type="entry name" value="RRM_dom"/>
</dbReference>
<evidence type="ECO:0000256" key="6">
    <source>
        <dbReference type="ARBA" id="ARBA00022884"/>
    </source>
</evidence>
<dbReference type="Gene3D" id="4.10.1060.10">
    <property type="entry name" value="Zinc finger, RanBP2-type"/>
    <property type="match status" value="1"/>
</dbReference>
<dbReference type="InterPro" id="IPR001876">
    <property type="entry name" value="Znf_RanBP2"/>
</dbReference>
<accession>A0A6A4XAD9</accession>
<evidence type="ECO:0000259" key="11">
    <source>
        <dbReference type="PROSITE" id="PS50102"/>
    </source>
</evidence>
<dbReference type="Pfam" id="PF00076">
    <property type="entry name" value="RRM_1"/>
    <property type="match status" value="1"/>
</dbReference>
<evidence type="ECO:0000256" key="7">
    <source>
        <dbReference type="ARBA" id="ARBA00023242"/>
    </source>
</evidence>
<evidence type="ECO:0000256" key="8">
    <source>
        <dbReference type="PROSITE-ProRule" id="PRU00176"/>
    </source>
</evidence>
<feature type="compositionally biased region" description="Basic and acidic residues" evidence="10">
    <location>
        <begin position="43"/>
        <end position="53"/>
    </location>
</feature>
<feature type="compositionally biased region" description="Basic and acidic residues" evidence="10">
    <location>
        <begin position="703"/>
        <end position="714"/>
    </location>
</feature>
<evidence type="ECO:0000256" key="10">
    <source>
        <dbReference type="SAM" id="MobiDB-lite"/>
    </source>
</evidence>
<evidence type="ECO:0000256" key="5">
    <source>
        <dbReference type="ARBA" id="ARBA00022833"/>
    </source>
</evidence>
<dbReference type="SUPFAM" id="SSF90209">
    <property type="entry name" value="Ran binding protein zinc finger-like"/>
    <property type="match status" value="1"/>
</dbReference>
<keyword evidence="7" id="KW-0539">Nucleus</keyword>
<feature type="compositionally biased region" description="Basic and acidic residues" evidence="10">
    <location>
        <begin position="541"/>
        <end position="551"/>
    </location>
</feature>
<dbReference type="InterPro" id="IPR012677">
    <property type="entry name" value="Nucleotide-bd_a/b_plait_sf"/>
</dbReference>
<comment type="subcellular location">
    <subcellularLocation>
        <location evidence="1">Nucleus</location>
    </subcellularLocation>
</comment>
<name>A0A6A4XAD9_AMPAM</name>
<dbReference type="OrthoDB" id="29221at2759"/>
<dbReference type="PROSITE" id="PS50174">
    <property type="entry name" value="G_PATCH"/>
    <property type="match status" value="1"/>
</dbReference>
<dbReference type="CDD" id="cd12313">
    <property type="entry name" value="RRM1_RRM2_RBM5_like"/>
    <property type="match status" value="1"/>
</dbReference>
<feature type="region of interest" description="Disordered" evidence="10">
    <location>
        <begin position="437"/>
        <end position="480"/>
    </location>
</feature>
<sequence length="819" mass="89713">MSRREPRSSRDRSRDRDRDRPRSRDREDRDWDEPRPPPPPRVWDMEPDPRELEHERQLQLAQHHAAAAAAAHAVAVSNAQQQLFMPNLMPQPFLAPILPAPTPLDTATLINMNLAAAAQLQQEAAAAPELLFRSQQPNNTVMIRGLAQHVTENDIRQEILNVNLTPKDIRLIRKKDSGASRGFAFVEFSTVQEAARWMELKQGLLVVQDQYRAVMQYSLPKDGLPAEHRPLQDWFCVKCGAHNFKRRCQCYKCGSDRAESEAAAEGSDEVSPHPTNTLLLRGLDPLSTEETVLSGLQQRTQLPIRSVRLGREPVTGASRGICYLELASVVDAMQLNQQLQAEPLVVEGRSAVVSYCRLADQAAGQLPVDTSRMSILELAEYSAKLYAKTPEEYEAYLKYYEDYYKTHGTGSAPSSDQSQSDSANAAAAVAQTALQRVQKKVPGAREQPTAPAAAPQPQPQAAPAAPFDEDATYPTPDTASFQYDETSGYYYDASTSLYYDANSQYFYNPANQRYLYWDAAKSKYVPMPTDGEASGAGGSGKKKEDKHEKVKVAKKIAKDMERWAKSMKRKEARATASPIIPIGGTAQERAARDARSADIGYAMFEKRVGGESTPQTAAGAEAEAAANSSLVAAYGGESGDEEEAPELDPTLVDVNKLACLLCKRAFASREQLNKHLEKSDLHRKNLEEHQRAQGGAPAGGGQYRDRAAERRSKYGEPNQAPRAPHRPAGPPPPAAATASAPARPVGGIGNRMMQAMGWKDGQGLGKSNQGRTSLVEAERRATSAGLGMAGSTTGAVAGDTYKDCVKKTMFARYKEMNEE</sequence>
<feature type="compositionally biased region" description="Low complexity" evidence="10">
    <location>
        <begin position="735"/>
        <end position="744"/>
    </location>
</feature>
<dbReference type="InterPro" id="IPR000467">
    <property type="entry name" value="G_patch_dom"/>
</dbReference>
<dbReference type="Pfam" id="PF17780">
    <property type="entry name" value="OCRE"/>
    <property type="match status" value="1"/>
</dbReference>
<dbReference type="PANTHER" id="PTHR13948:SF3">
    <property type="entry name" value="FI21118P1"/>
    <property type="match status" value="1"/>
</dbReference>
<feature type="compositionally biased region" description="Low complexity" evidence="10">
    <location>
        <begin position="411"/>
        <end position="427"/>
    </location>
</feature>
<feature type="compositionally biased region" description="Basic and acidic residues" evidence="10">
    <location>
        <begin position="1"/>
        <end position="35"/>
    </location>
</feature>
<evidence type="ECO:0000259" key="12">
    <source>
        <dbReference type="PROSITE" id="PS50157"/>
    </source>
</evidence>
<dbReference type="Gene3D" id="3.30.70.330">
    <property type="match status" value="2"/>
</dbReference>
<dbReference type="Proteomes" id="UP000440578">
    <property type="component" value="Unassembled WGS sequence"/>
</dbReference>
<evidence type="ECO:0000256" key="3">
    <source>
        <dbReference type="ARBA" id="ARBA00022737"/>
    </source>
</evidence>
<protein>
    <submittedName>
        <fullName evidence="15">RNA-binding protein 5</fullName>
    </submittedName>
</protein>
<comment type="caution">
    <text evidence="15">The sequence shown here is derived from an EMBL/GenBank/DDBJ whole genome shotgun (WGS) entry which is preliminary data.</text>
</comment>
<dbReference type="CDD" id="cd16162">
    <property type="entry name" value="OCRE_RBM5_like"/>
    <property type="match status" value="1"/>
</dbReference>
<dbReference type="PROSITE" id="PS50102">
    <property type="entry name" value="RRM"/>
    <property type="match status" value="2"/>
</dbReference>
<dbReference type="AlphaFoldDB" id="A0A6A4XAD9"/>
<feature type="domain" description="G-patch" evidence="13">
    <location>
        <begin position="745"/>
        <end position="791"/>
    </location>
</feature>
<evidence type="ECO:0000259" key="14">
    <source>
        <dbReference type="PROSITE" id="PS50199"/>
    </source>
</evidence>
<keyword evidence="2" id="KW-0479">Metal-binding</keyword>
<dbReference type="InterPro" id="IPR013087">
    <property type="entry name" value="Znf_C2H2_type"/>
</dbReference>
<evidence type="ECO:0000256" key="2">
    <source>
        <dbReference type="ARBA" id="ARBA00022723"/>
    </source>
</evidence>
<organism evidence="15 16">
    <name type="scientific">Amphibalanus amphitrite</name>
    <name type="common">Striped barnacle</name>
    <name type="synonym">Balanus amphitrite</name>
    <dbReference type="NCBI Taxonomy" id="1232801"/>
    <lineage>
        <taxon>Eukaryota</taxon>
        <taxon>Metazoa</taxon>
        <taxon>Ecdysozoa</taxon>
        <taxon>Arthropoda</taxon>
        <taxon>Crustacea</taxon>
        <taxon>Multicrustacea</taxon>
        <taxon>Cirripedia</taxon>
        <taxon>Thoracica</taxon>
        <taxon>Thoracicalcarea</taxon>
        <taxon>Balanomorpha</taxon>
        <taxon>Balanoidea</taxon>
        <taxon>Balanidae</taxon>
        <taxon>Amphibalaninae</taxon>
        <taxon>Amphibalanus</taxon>
    </lineage>
</organism>
<feature type="domain" description="RRM" evidence="11">
    <location>
        <begin position="139"/>
        <end position="220"/>
    </location>
</feature>
<dbReference type="InterPro" id="IPR041591">
    <property type="entry name" value="OCRE"/>
</dbReference>
<feature type="domain" description="C2H2-type" evidence="12">
    <location>
        <begin position="657"/>
        <end position="687"/>
    </location>
</feature>
<evidence type="ECO:0000313" key="16">
    <source>
        <dbReference type="Proteomes" id="UP000440578"/>
    </source>
</evidence>
<keyword evidence="4 9" id="KW-0863">Zinc-finger</keyword>
<gene>
    <name evidence="15" type="primary">rbm5_0</name>
    <name evidence="15" type="ORF">FJT64_017825</name>
</gene>
<reference evidence="15 16" key="1">
    <citation type="submission" date="2019-07" db="EMBL/GenBank/DDBJ databases">
        <title>Draft genome assembly of a fouling barnacle, Amphibalanus amphitrite (Darwin, 1854): The first reference genome for Thecostraca.</title>
        <authorList>
            <person name="Kim W."/>
        </authorList>
    </citation>
    <scope>NUCLEOTIDE SEQUENCE [LARGE SCALE GENOMIC DNA]</scope>
    <source>
        <strain evidence="15">SNU_AA5</strain>
        <tissue evidence="15">Soma without cirri and trophi</tissue>
    </source>
</reference>
<evidence type="ECO:0000256" key="9">
    <source>
        <dbReference type="PROSITE-ProRule" id="PRU00322"/>
    </source>
</evidence>
<dbReference type="GO" id="GO:0003723">
    <property type="term" value="F:RNA binding"/>
    <property type="evidence" value="ECO:0007669"/>
    <property type="project" value="UniProtKB-UniRule"/>
</dbReference>
<evidence type="ECO:0000256" key="4">
    <source>
        <dbReference type="ARBA" id="ARBA00022771"/>
    </source>
</evidence>
<evidence type="ECO:0000256" key="1">
    <source>
        <dbReference type="ARBA" id="ARBA00004123"/>
    </source>
</evidence>
<evidence type="ECO:0000259" key="13">
    <source>
        <dbReference type="PROSITE" id="PS50174"/>
    </source>
</evidence>
<feature type="region of interest" description="Disordered" evidence="10">
    <location>
        <begin position="408"/>
        <end position="427"/>
    </location>
</feature>
<dbReference type="PROSITE" id="PS50157">
    <property type="entry name" value="ZINC_FINGER_C2H2_2"/>
    <property type="match status" value="1"/>
</dbReference>
<dbReference type="PROSITE" id="PS50199">
    <property type="entry name" value="ZF_RANBP2_2"/>
    <property type="match status" value="1"/>
</dbReference>
<dbReference type="PROSITE" id="PS01358">
    <property type="entry name" value="ZF_RANBP2_1"/>
    <property type="match status" value="1"/>
</dbReference>
<dbReference type="SMART" id="SM00360">
    <property type="entry name" value="RRM"/>
    <property type="match status" value="2"/>
</dbReference>
<dbReference type="GO" id="GO:0000398">
    <property type="term" value="P:mRNA splicing, via spliceosome"/>
    <property type="evidence" value="ECO:0007669"/>
    <property type="project" value="TreeGrafter"/>
</dbReference>
<feature type="domain" description="RanBP2-type" evidence="14">
    <location>
        <begin position="221"/>
        <end position="259"/>
    </location>
</feature>
<feature type="region of interest" description="Disordered" evidence="10">
    <location>
        <begin position="1"/>
        <end position="53"/>
    </location>
</feature>
<dbReference type="Pfam" id="PF01585">
    <property type="entry name" value="G-patch"/>
    <property type="match status" value="1"/>
</dbReference>
<dbReference type="InterPro" id="IPR036443">
    <property type="entry name" value="Znf_RanBP2_sf"/>
</dbReference>
<keyword evidence="16" id="KW-1185">Reference proteome</keyword>
<dbReference type="GO" id="GO:0005634">
    <property type="term" value="C:nucleus"/>
    <property type="evidence" value="ECO:0007669"/>
    <property type="project" value="UniProtKB-SubCell"/>
</dbReference>
<feature type="region of interest" description="Disordered" evidence="10">
    <location>
        <begin position="689"/>
        <end position="749"/>
    </location>
</feature>
<keyword evidence="3" id="KW-0677">Repeat</keyword>
<keyword evidence="5" id="KW-0862">Zinc</keyword>
<dbReference type="SMART" id="SM00443">
    <property type="entry name" value="G_patch"/>
    <property type="match status" value="1"/>
</dbReference>
<keyword evidence="6 8" id="KW-0694">RNA-binding</keyword>
<proteinExistence type="predicted"/>